<dbReference type="AlphaFoldDB" id="A0A410QGQ7"/>
<dbReference type="KEGG" id="spoa:EQM13_17250"/>
<comment type="similarity">
    <text evidence="2">Belongs to the DedA family.</text>
</comment>
<reference evidence="10" key="1">
    <citation type="submission" date="2019-01" db="EMBL/GenBank/DDBJ databases">
        <title>Draft genomes of a novel of Sporanaerobacter strains.</title>
        <authorList>
            <person name="Ma S."/>
        </authorList>
    </citation>
    <scope>NUCLEOTIDE SEQUENCE [LARGE SCALE GENOMIC DNA]</scope>
    <source>
        <strain evidence="10">NJN-17</strain>
    </source>
</reference>
<keyword evidence="4 7" id="KW-0812">Transmembrane</keyword>
<feature type="transmembrane region" description="Helical" evidence="7">
    <location>
        <begin position="12"/>
        <end position="30"/>
    </location>
</feature>
<gene>
    <name evidence="9" type="ORF">EQM13_17250</name>
</gene>
<keyword evidence="3" id="KW-1003">Cell membrane</keyword>
<keyword evidence="6 7" id="KW-0472">Membrane</keyword>
<dbReference type="OrthoDB" id="9813426at2"/>
<evidence type="ECO:0000313" key="10">
    <source>
        <dbReference type="Proteomes" id="UP000287969"/>
    </source>
</evidence>
<sequence>MQKWIINFMNQFGYFGVALLIAIENIFPPIPSELILIFGGFMTTYTSMNIWMVSLFATFGSVAGAIILYAIGQLLSIEKMEYIIGKWGYIFGLKKEDVKRAENWFVRRGASAIFFCRFIPIVRSLISVPAGMSRMHKGTFLLYTAIGTAIWNVVLVCLGAFAGAEWERINKYMNVYSYIAFAAMVIIGIIFTVWLLKKRNFNSKSNNQGK</sequence>
<evidence type="ECO:0000256" key="6">
    <source>
        <dbReference type="ARBA" id="ARBA00023136"/>
    </source>
</evidence>
<evidence type="ECO:0000313" key="9">
    <source>
        <dbReference type="EMBL" id="QAT63187.1"/>
    </source>
</evidence>
<feature type="transmembrane region" description="Helical" evidence="7">
    <location>
        <begin position="140"/>
        <end position="163"/>
    </location>
</feature>
<dbReference type="EMBL" id="CP035282">
    <property type="protein sequence ID" value="QAT63187.1"/>
    <property type="molecule type" value="Genomic_DNA"/>
</dbReference>
<comment type="subcellular location">
    <subcellularLocation>
        <location evidence="1">Cell membrane</location>
        <topology evidence="1">Multi-pass membrane protein</topology>
    </subcellularLocation>
</comment>
<dbReference type="Pfam" id="PF09335">
    <property type="entry name" value="VTT_dom"/>
    <property type="match status" value="1"/>
</dbReference>
<evidence type="ECO:0000256" key="7">
    <source>
        <dbReference type="SAM" id="Phobius"/>
    </source>
</evidence>
<dbReference type="Proteomes" id="UP000287969">
    <property type="component" value="Chromosome"/>
</dbReference>
<keyword evidence="5 7" id="KW-1133">Transmembrane helix</keyword>
<protein>
    <submittedName>
        <fullName evidence="9">DedA family protein</fullName>
    </submittedName>
</protein>
<evidence type="ECO:0000256" key="3">
    <source>
        <dbReference type="ARBA" id="ARBA00022475"/>
    </source>
</evidence>
<evidence type="ECO:0000259" key="8">
    <source>
        <dbReference type="Pfam" id="PF09335"/>
    </source>
</evidence>
<feature type="transmembrane region" description="Helical" evidence="7">
    <location>
        <begin position="50"/>
        <end position="71"/>
    </location>
</feature>
<accession>A0A410QGQ7</accession>
<dbReference type="PANTHER" id="PTHR42709:SF6">
    <property type="entry name" value="UNDECAPRENYL PHOSPHATE TRANSPORTER A"/>
    <property type="match status" value="1"/>
</dbReference>
<evidence type="ECO:0000256" key="2">
    <source>
        <dbReference type="ARBA" id="ARBA00010792"/>
    </source>
</evidence>
<organism evidence="9 10">
    <name type="scientific">Acidilutibacter cellobiosedens</name>
    <dbReference type="NCBI Taxonomy" id="2507161"/>
    <lineage>
        <taxon>Bacteria</taxon>
        <taxon>Bacillati</taxon>
        <taxon>Bacillota</taxon>
        <taxon>Tissierellia</taxon>
        <taxon>Tissierellales</taxon>
        <taxon>Acidilutibacteraceae</taxon>
        <taxon>Acidilutibacter</taxon>
    </lineage>
</organism>
<dbReference type="GO" id="GO:0005886">
    <property type="term" value="C:plasma membrane"/>
    <property type="evidence" value="ECO:0007669"/>
    <property type="project" value="UniProtKB-SubCell"/>
</dbReference>
<evidence type="ECO:0000256" key="1">
    <source>
        <dbReference type="ARBA" id="ARBA00004651"/>
    </source>
</evidence>
<feature type="transmembrane region" description="Helical" evidence="7">
    <location>
        <begin position="175"/>
        <end position="196"/>
    </location>
</feature>
<dbReference type="PANTHER" id="PTHR42709">
    <property type="entry name" value="ALKALINE PHOSPHATASE LIKE PROTEIN"/>
    <property type="match status" value="1"/>
</dbReference>
<proteinExistence type="inferred from homology"/>
<evidence type="ECO:0000256" key="5">
    <source>
        <dbReference type="ARBA" id="ARBA00022989"/>
    </source>
</evidence>
<evidence type="ECO:0000256" key="4">
    <source>
        <dbReference type="ARBA" id="ARBA00022692"/>
    </source>
</evidence>
<keyword evidence="10" id="KW-1185">Reference proteome</keyword>
<dbReference type="InterPro" id="IPR032816">
    <property type="entry name" value="VTT_dom"/>
</dbReference>
<dbReference type="InterPro" id="IPR051311">
    <property type="entry name" value="DedA_domain"/>
</dbReference>
<name>A0A410QGQ7_9FIRM</name>
<feature type="domain" description="VTT" evidence="8">
    <location>
        <begin position="30"/>
        <end position="160"/>
    </location>
</feature>